<dbReference type="Gene3D" id="3.40.50.12580">
    <property type="match status" value="1"/>
</dbReference>
<comment type="caution">
    <text evidence="1">The sequence shown here is derived from an EMBL/GenBank/DDBJ whole genome shotgun (WGS) entry which is preliminary data.</text>
</comment>
<reference evidence="1 2" key="1">
    <citation type="journal article" date="2020" name="Int. J. Syst. Evol. Microbiol.">
        <title>Novel acetic acid bacteria from cider fermentations: Acetobacter conturbans sp. nov. and Acetobacter fallax sp. nov.</title>
        <authorList>
            <person name="Sombolestani A.S."/>
            <person name="Cleenwerck I."/>
            <person name="Cnockaert M."/>
            <person name="Borremans W."/>
            <person name="Wieme A.D."/>
            <person name="De Vuyst L."/>
            <person name="Vandamme P."/>
        </authorList>
    </citation>
    <scope>NUCLEOTIDE SEQUENCE [LARGE SCALE GENOMIC DNA]</scope>
    <source>
        <strain evidence="1 2">LMG 1627</strain>
    </source>
</reference>
<protein>
    <recommendedName>
        <fullName evidence="3">CDP-Glycerol:Poly(Glycerophosphate) glycerophosphotransferase</fullName>
    </recommendedName>
</protein>
<dbReference type="SUPFAM" id="SSF53756">
    <property type="entry name" value="UDP-Glycosyltransferase/glycogen phosphorylase"/>
    <property type="match status" value="1"/>
</dbReference>
<organism evidence="1 2">
    <name type="scientific">Acetobacter conturbans</name>
    <dbReference type="NCBI Taxonomy" id="1737472"/>
    <lineage>
        <taxon>Bacteria</taxon>
        <taxon>Pseudomonadati</taxon>
        <taxon>Pseudomonadota</taxon>
        <taxon>Alphaproteobacteria</taxon>
        <taxon>Acetobacterales</taxon>
        <taxon>Acetobacteraceae</taxon>
        <taxon>Acetobacter</taxon>
    </lineage>
</organism>
<sequence length="458" mass="52441">MDSEQQLLGLCQATANALMSLSRDQENIKSLLTNMSQIMIETCRQAHEAREVSEAFFSSQKIPDKTKIRCVFMVSSIAAWDALFDLYKDMLDHNSFDPVVVSINYRTGQDQYYDGEQAVSDGLKELNIPHLRFDMEDSFFALKILRSIAPDVIFRQTQWDILYPPAFTSQYLSFAKLCVVPYGISILEKYDKNSPQEDAHAISCDTPYHRGAWRIFCENEYTLHKIQDFQHSLPEKLVLTGYPKFQALLDSPPEWPEFKRPLTNERPFRIIWAPHHSAGDTWLNFGVFHKIHHQFLNWAKNAQDIDFVLKPHPELFKSVVIRGIMTQEAVDAFLTEWNNLPNCALETKRYGGLFAASDIMITDGISFVVEYPIFNKPLIFFDSGAHSPFNHVGKTALACAETVHDFETMKKIASSYKDKTVTDTHKDALADLLKILFPVNEKPSKIILENIKESILGK</sequence>
<evidence type="ECO:0008006" key="3">
    <source>
        <dbReference type="Google" id="ProtNLM"/>
    </source>
</evidence>
<gene>
    <name evidence="1" type="ORF">GOB81_00170</name>
</gene>
<dbReference type="InterPro" id="IPR007554">
    <property type="entry name" value="Glycerophosphate_synth"/>
</dbReference>
<dbReference type="Pfam" id="PF04464">
    <property type="entry name" value="Glyphos_transf"/>
    <property type="match status" value="1"/>
</dbReference>
<proteinExistence type="predicted"/>
<evidence type="ECO:0000313" key="1">
    <source>
        <dbReference type="EMBL" id="NHN87055.1"/>
    </source>
</evidence>
<evidence type="ECO:0000313" key="2">
    <source>
        <dbReference type="Proteomes" id="UP000631653"/>
    </source>
</evidence>
<name>A0ABX0JX51_9PROT</name>
<keyword evidence="2" id="KW-1185">Reference proteome</keyword>
<dbReference type="Proteomes" id="UP000631653">
    <property type="component" value="Unassembled WGS sequence"/>
</dbReference>
<dbReference type="RefSeq" id="WP_173568363.1">
    <property type="nucleotide sequence ID" value="NZ_WOSY01000001.1"/>
</dbReference>
<accession>A0ABX0JX51</accession>
<dbReference type="InterPro" id="IPR043148">
    <property type="entry name" value="TagF_C"/>
</dbReference>
<dbReference type="EMBL" id="WOSY01000001">
    <property type="protein sequence ID" value="NHN87055.1"/>
    <property type="molecule type" value="Genomic_DNA"/>
</dbReference>